<dbReference type="SUPFAM" id="SSF101478">
    <property type="entry name" value="ADP-ribosylglycohydrolase"/>
    <property type="match status" value="1"/>
</dbReference>
<dbReference type="Gene3D" id="1.10.4080.10">
    <property type="entry name" value="ADP-ribosylation/Crystallin J1"/>
    <property type="match status" value="1"/>
</dbReference>
<keyword evidence="3" id="KW-1185">Reference proteome</keyword>
<dbReference type="EMBL" id="JBAMIC010000010">
    <property type="protein sequence ID" value="KAK7102754.1"/>
    <property type="molecule type" value="Genomic_DNA"/>
</dbReference>
<dbReference type="PANTHER" id="PTHR16222:SF40">
    <property type="entry name" value="ADP-RIBOSYLGLYCOHYDROLASE"/>
    <property type="match status" value="1"/>
</dbReference>
<organism evidence="2 3">
    <name type="scientific">Littorina saxatilis</name>
    <dbReference type="NCBI Taxonomy" id="31220"/>
    <lineage>
        <taxon>Eukaryota</taxon>
        <taxon>Metazoa</taxon>
        <taxon>Spiralia</taxon>
        <taxon>Lophotrochozoa</taxon>
        <taxon>Mollusca</taxon>
        <taxon>Gastropoda</taxon>
        <taxon>Caenogastropoda</taxon>
        <taxon>Littorinimorpha</taxon>
        <taxon>Littorinoidea</taxon>
        <taxon>Littorinidae</taxon>
        <taxon>Littorina</taxon>
    </lineage>
</organism>
<comment type="cofactor">
    <cofactor evidence="1">
        <name>Mg(2+)</name>
        <dbReference type="ChEBI" id="CHEBI:18420"/>
    </cofactor>
    <text evidence="1">Binds 2 magnesium ions per subunit.</text>
</comment>
<keyword evidence="1" id="KW-0479">Metal-binding</keyword>
<accession>A0AAN9GCS0</accession>
<protein>
    <submittedName>
        <fullName evidence="2">Uncharacterized protein</fullName>
    </submittedName>
</protein>
<evidence type="ECO:0000313" key="2">
    <source>
        <dbReference type="EMBL" id="KAK7102754.1"/>
    </source>
</evidence>
<dbReference type="InterPro" id="IPR005502">
    <property type="entry name" value="Ribosyl_crysJ1"/>
</dbReference>
<feature type="binding site" evidence="1">
    <location>
        <position position="98"/>
    </location>
    <ligand>
        <name>Mg(2+)</name>
        <dbReference type="ChEBI" id="CHEBI:18420"/>
        <label>1</label>
    </ligand>
</feature>
<name>A0AAN9GCS0_9CAEN</name>
<dbReference type="Proteomes" id="UP001374579">
    <property type="component" value="Unassembled WGS sequence"/>
</dbReference>
<evidence type="ECO:0000313" key="3">
    <source>
        <dbReference type="Proteomes" id="UP001374579"/>
    </source>
</evidence>
<dbReference type="InterPro" id="IPR036705">
    <property type="entry name" value="Ribosyl_crysJ1_sf"/>
</dbReference>
<dbReference type="AlphaFoldDB" id="A0AAN9GCS0"/>
<dbReference type="PANTHER" id="PTHR16222">
    <property type="entry name" value="ADP-RIBOSYLGLYCOHYDROLASE"/>
    <property type="match status" value="1"/>
</dbReference>
<gene>
    <name evidence="2" type="ORF">V1264_020935</name>
</gene>
<comment type="caution">
    <text evidence="2">The sequence shown here is derived from an EMBL/GenBank/DDBJ whole genome shotgun (WGS) entry which is preliminary data.</text>
</comment>
<feature type="binding site" evidence="1">
    <location>
        <position position="326"/>
    </location>
    <ligand>
        <name>Mg(2+)</name>
        <dbReference type="ChEBI" id="CHEBI:18420"/>
        <label>1</label>
    </ligand>
</feature>
<feature type="binding site" evidence="1">
    <location>
        <position position="324"/>
    </location>
    <ligand>
        <name>Mg(2+)</name>
        <dbReference type="ChEBI" id="CHEBI:18420"/>
        <label>1</label>
    </ligand>
</feature>
<keyword evidence="1" id="KW-0460">Magnesium</keyword>
<dbReference type="InterPro" id="IPR050792">
    <property type="entry name" value="ADP-ribosylglycohydrolase"/>
</dbReference>
<reference evidence="2 3" key="1">
    <citation type="submission" date="2024-02" db="EMBL/GenBank/DDBJ databases">
        <title>Chromosome-scale genome assembly of the rough periwinkle Littorina saxatilis.</title>
        <authorList>
            <person name="De Jode A."/>
            <person name="Faria R."/>
            <person name="Formenti G."/>
            <person name="Sims Y."/>
            <person name="Smith T.P."/>
            <person name="Tracey A."/>
            <person name="Wood J.M.D."/>
            <person name="Zagrodzka Z.B."/>
            <person name="Johannesson K."/>
            <person name="Butlin R.K."/>
            <person name="Leder E.H."/>
        </authorList>
    </citation>
    <scope>NUCLEOTIDE SEQUENCE [LARGE SCALE GENOMIC DNA]</scope>
    <source>
        <strain evidence="2">Snail1</strain>
        <tissue evidence="2">Muscle</tissue>
    </source>
</reference>
<dbReference type="Pfam" id="PF03747">
    <property type="entry name" value="ADP_ribosyl_GH"/>
    <property type="match status" value="1"/>
</dbReference>
<proteinExistence type="predicted"/>
<dbReference type="GO" id="GO:0046872">
    <property type="term" value="F:metal ion binding"/>
    <property type="evidence" value="ECO:0007669"/>
    <property type="project" value="UniProtKB-KW"/>
</dbReference>
<evidence type="ECO:0000256" key="1">
    <source>
        <dbReference type="PIRSR" id="PIRSR605502-1"/>
    </source>
</evidence>
<feature type="binding site" evidence="1">
    <location>
        <position position="97"/>
    </location>
    <ligand>
        <name>Mg(2+)</name>
        <dbReference type="ChEBI" id="CHEBI:18420"/>
        <label>1</label>
    </ligand>
</feature>
<sequence>MAERRRGARGKLKQEDLISQRFSPYKVMHREARRIYDRIFATIYGQCVGDALGLLTENLTKEECKKVYGGVSSKLELVHRKLRQDAHRARWPLYHWTDETDQMILLLQSLIANRGLVVPKDFSRRLLEWSDNGIPELSDRCGQGLDTATKSVLTHPQFSETPQQAAEIVWRNSGCQSATNAAVSRTSILGLHRYNAHSKVMHNALEICNTTHPDPRCHASVVAVTTAITLMMQRDEKHLKKNGDYDTDAIISDCYVYATRCLLGRFSEIKELKRHMFATSLKDLHLGEVGATNYTIKTVGAAFWALKQKDFRSAIQDIVMEGGDSDANAAVAGSVLGCKLGLSAIPHSWIESLVSRQWLDRLIEAYLNMMERGKATPKAETTV</sequence>